<feature type="binding site" evidence="7">
    <location>
        <position position="230"/>
    </location>
    <ligand>
        <name>ATP</name>
        <dbReference type="ChEBI" id="CHEBI:30616"/>
    </ligand>
</feature>
<proteinExistence type="inferred from homology"/>
<dbReference type="NCBIfam" id="TIGR00459">
    <property type="entry name" value="aspS_bact"/>
    <property type="match status" value="1"/>
</dbReference>
<feature type="site" description="Important for tRNA non-discrimination" evidence="7">
    <location>
        <position position="83"/>
    </location>
</feature>
<dbReference type="InterPro" id="IPR029351">
    <property type="entry name" value="GAD_dom"/>
</dbReference>
<dbReference type="InterPro" id="IPR004365">
    <property type="entry name" value="NA-bd_OB_tRNA"/>
</dbReference>
<dbReference type="PANTHER" id="PTHR22594:SF5">
    <property type="entry name" value="ASPARTATE--TRNA LIGASE, MITOCHONDRIAL"/>
    <property type="match status" value="1"/>
</dbReference>
<comment type="function">
    <text evidence="7">Aspartyl-tRNA synthetase with relaxed tRNA specificity since it is able to aspartylate not only its cognate tRNA(Asp) but also tRNA(Asn). Reaction proceeds in two steps: L-aspartate is first activated by ATP to form Asp-AMP and then transferred to the acceptor end of tRNA(Asp/Asn).</text>
</comment>
<keyword evidence="5 7" id="KW-0648">Protein biosynthesis</keyword>
<evidence type="ECO:0000256" key="1">
    <source>
        <dbReference type="ARBA" id="ARBA00006303"/>
    </source>
</evidence>
<organism evidence="9 10">
    <name type="scientific">Candidatus Abawacabacteria bacterium RBG_16_42_10</name>
    <dbReference type="NCBI Taxonomy" id="1817814"/>
    <lineage>
        <taxon>Bacteria</taxon>
        <taxon>Candidatus Abawacaibacteriota</taxon>
    </lineage>
</organism>
<evidence type="ECO:0000259" key="8">
    <source>
        <dbReference type="PROSITE" id="PS50862"/>
    </source>
</evidence>
<dbReference type="InterPro" id="IPR045864">
    <property type="entry name" value="aa-tRNA-synth_II/BPL/LPL"/>
</dbReference>
<feature type="region of interest" description="Aspartate" evidence="7">
    <location>
        <begin position="199"/>
        <end position="202"/>
    </location>
</feature>
<dbReference type="SUPFAM" id="SSF50249">
    <property type="entry name" value="Nucleic acid-binding proteins"/>
    <property type="match status" value="1"/>
</dbReference>
<dbReference type="SUPFAM" id="SSF55261">
    <property type="entry name" value="GAD domain-like"/>
    <property type="match status" value="1"/>
</dbReference>
<gene>
    <name evidence="7" type="primary">aspS</name>
    <name evidence="9" type="ORF">A2V81_01935</name>
</gene>
<dbReference type="SUPFAM" id="SSF55681">
    <property type="entry name" value="Class II aaRS and biotin synthetases"/>
    <property type="match status" value="1"/>
</dbReference>
<feature type="binding site" evidence="7">
    <location>
        <position position="221"/>
    </location>
    <ligand>
        <name>L-aspartate</name>
        <dbReference type="ChEBI" id="CHEBI:29991"/>
    </ligand>
</feature>
<feature type="site" description="Important for tRNA non-discrimination" evidence="7">
    <location>
        <position position="31"/>
    </location>
</feature>
<keyword evidence="4 7" id="KW-0067">ATP-binding</keyword>
<dbReference type="InterPro" id="IPR002312">
    <property type="entry name" value="Asp/Asn-tRNA-synth_IIb"/>
</dbReference>
<sequence>MFRSHFSSELSKKLVGEKITLAGWVHRRRDHGTLIFIDLRDRDGLTQIVFDPEISGDAHALAEGIRSEFVISITGKVAARPEGMINKNISTGEVEVHVTDMKILNPAKTPPFEIDQEKDVNEELRLKYRYLDLRRERLQNNLKLRHQVIKHIRDYFSDNGFLEIETPILIKGTPEGSREYLVPSRLHPGNFYVLPQSPQQLKQLCMVGGLERYFQIARCFRDEDQRGDRQPEFTQLDEELSFVTQEDILKINEGLLVELSKKFLPEKRIAHEPFVRMTWKEAMDNYGSDKPDIRFDLSFVDVSALMKESGFKVFSDAVKNGGVVKALKVSGKADMSRKQIDDLTEVAKSKGAKGLAYLALDQNGEVKSTFLKFLDENGQKELLKFLGVNKSDIVFFSAGDFVTACESLGQVRLAIADMLNMRDENILAYLWITEFPMFERDKETGNLQAMHHPFTRPMDEDIHLLDKDPEKARAVTHDIVLNGNEIGGGSVRIHERDLQEKVFTLMNISGEDAERRFGHILEAFSYGAPPHGGIAWGLDRLVMLFAHEPNIREVIAFPKNQTAQDLMLGAPSPVTEKELKEANISLRPVK</sequence>
<dbReference type="EMBL" id="MEWR01000008">
    <property type="protein sequence ID" value="OGC82274.1"/>
    <property type="molecule type" value="Genomic_DNA"/>
</dbReference>
<dbReference type="GO" id="GO:0004815">
    <property type="term" value="F:aspartate-tRNA ligase activity"/>
    <property type="evidence" value="ECO:0007669"/>
    <property type="project" value="UniProtKB-UniRule"/>
</dbReference>
<dbReference type="GO" id="GO:0005524">
    <property type="term" value="F:ATP binding"/>
    <property type="evidence" value="ECO:0007669"/>
    <property type="project" value="UniProtKB-UniRule"/>
</dbReference>
<comment type="similarity">
    <text evidence="1 7">Belongs to the class-II aminoacyl-tRNA synthetase family. Type 1 subfamily.</text>
</comment>
<evidence type="ECO:0000256" key="4">
    <source>
        <dbReference type="ARBA" id="ARBA00022840"/>
    </source>
</evidence>
<accession>A0A1F4XL11</accession>
<dbReference type="InterPro" id="IPR004524">
    <property type="entry name" value="Asp-tRNA-ligase_1"/>
</dbReference>
<evidence type="ECO:0000256" key="3">
    <source>
        <dbReference type="ARBA" id="ARBA00022741"/>
    </source>
</evidence>
<dbReference type="Gene3D" id="3.30.930.10">
    <property type="entry name" value="Bira Bifunctional Protein, Domain 2"/>
    <property type="match status" value="1"/>
</dbReference>
<dbReference type="Proteomes" id="UP000177614">
    <property type="component" value="Unassembled WGS sequence"/>
</dbReference>
<feature type="binding site" evidence="7">
    <location>
        <position position="485"/>
    </location>
    <ligand>
        <name>ATP</name>
        <dbReference type="ChEBI" id="CHEBI:30616"/>
    </ligand>
</feature>
<dbReference type="GO" id="GO:0003676">
    <property type="term" value="F:nucleic acid binding"/>
    <property type="evidence" value="ECO:0007669"/>
    <property type="project" value="InterPro"/>
</dbReference>
<dbReference type="Pfam" id="PF02938">
    <property type="entry name" value="GAD"/>
    <property type="match status" value="1"/>
</dbReference>
<dbReference type="GO" id="GO:0006422">
    <property type="term" value="P:aspartyl-tRNA aminoacylation"/>
    <property type="evidence" value="ECO:0007669"/>
    <property type="project" value="UniProtKB-UniRule"/>
</dbReference>
<evidence type="ECO:0000256" key="6">
    <source>
        <dbReference type="ARBA" id="ARBA00023146"/>
    </source>
</evidence>
<feature type="domain" description="Aminoacyl-transfer RNA synthetases class-II family profile" evidence="8">
    <location>
        <begin position="142"/>
        <end position="571"/>
    </location>
</feature>
<evidence type="ECO:0000256" key="7">
    <source>
        <dbReference type="HAMAP-Rule" id="MF_00044"/>
    </source>
</evidence>
<dbReference type="PANTHER" id="PTHR22594">
    <property type="entry name" value="ASPARTYL/LYSYL-TRNA SYNTHETASE"/>
    <property type="match status" value="1"/>
</dbReference>
<dbReference type="CDD" id="cd00777">
    <property type="entry name" value="AspRS_core"/>
    <property type="match status" value="1"/>
</dbReference>
<evidence type="ECO:0000313" key="9">
    <source>
        <dbReference type="EMBL" id="OGC82274.1"/>
    </source>
</evidence>
<dbReference type="InterPro" id="IPR006195">
    <property type="entry name" value="aa-tRNA-synth_II"/>
</dbReference>
<dbReference type="InterPro" id="IPR004364">
    <property type="entry name" value="Aa-tRNA-synt_II"/>
</dbReference>
<dbReference type="AlphaFoldDB" id="A0A1F4XL11"/>
<comment type="subunit">
    <text evidence="7">Homodimer.</text>
</comment>
<dbReference type="CDD" id="cd04317">
    <property type="entry name" value="EcAspRS_like_N"/>
    <property type="match status" value="1"/>
</dbReference>
<comment type="subcellular location">
    <subcellularLocation>
        <location evidence="7">Cytoplasm</location>
    </subcellularLocation>
</comment>
<reference evidence="9 10" key="1">
    <citation type="journal article" date="2016" name="Nat. Commun.">
        <title>Thousands of microbial genomes shed light on interconnected biogeochemical processes in an aquifer system.</title>
        <authorList>
            <person name="Anantharaman K."/>
            <person name="Brown C.T."/>
            <person name="Hug L.A."/>
            <person name="Sharon I."/>
            <person name="Castelle C.J."/>
            <person name="Probst A.J."/>
            <person name="Thomas B.C."/>
            <person name="Singh A."/>
            <person name="Wilkins M.J."/>
            <person name="Karaoz U."/>
            <person name="Brodie E.L."/>
            <person name="Williams K.H."/>
            <person name="Hubbard S.S."/>
            <person name="Banfield J.F."/>
        </authorList>
    </citation>
    <scope>NUCLEOTIDE SEQUENCE [LARGE SCALE GENOMIC DNA]</scope>
</reference>
<dbReference type="PROSITE" id="PS50862">
    <property type="entry name" value="AA_TRNA_LIGASE_II"/>
    <property type="match status" value="1"/>
</dbReference>
<comment type="caution">
    <text evidence="9">The sequence shown here is derived from an EMBL/GenBank/DDBJ whole genome shotgun (WGS) entry which is preliminary data.</text>
</comment>
<dbReference type="GO" id="GO:0005737">
    <property type="term" value="C:cytoplasm"/>
    <property type="evidence" value="ECO:0007669"/>
    <property type="project" value="UniProtKB-SubCell"/>
</dbReference>
<dbReference type="GO" id="GO:0050560">
    <property type="term" value="F:aspartate-tRNA(Asn) ligase activity"/>
    <property type="evidence" value="ECO:0007669"/>
    <property type="project" value="UniProtKB-EC"/>
</dbReference>
<protein>
    <recommendedName>
        <fullName evidence="7">Aspartate--tRNA(Asp/Asn) ligase</fullName>
        <ecNumber evidence="7">6.1.1.23</ecNumber>
    </recommendedName>
    <alternativeName>
        <fullName evidence="7">Aspartyl-tRNA synthetase</fullName>
        <shortName evidence="7">AspRS</shortName>
    </alternativeName>
    <alternativeName>
        <fullName evidence="7">Non-discriminating aspartyl-tRNA synthetase</fullName>
        <shortName evidence="7">ND-AspRS</shortName>
    </alternativeName>
</protein>
<feature type="binding site" evidence="7">
    <location>
        <position position="451"/>
    </location>
    <ligand>
        <name>L-aspartate</name>
        <dbReference type="ChEBI" id="CHEBI:29991"/>
    </ligand>
</feature>
<dbReference type="Pfam" id="PF00152">
    <property type="entry name" value="tRNA-synt_2"/>
    <property type="match status" value="1"/>
</dbReference>
<dbReference type="InterPro" id="IPR047090">
    <property type="entry name" value="AspRS_core"/>
</dbReference>
<dbReference type="PRINTS" id="PR01042">
    <property type="entry name" value="TRNASYNTHASP"/>
</dbReference>
<dbReference type="InterPro" id="IPR004115">
    <property type="entry name" value="GAD-like_sf"/>
</dbReference>
<keyword evidence="2 7" id="KW-0436">Ligase</keyword>
<dbReference type="Gene3D" id="3.30.1360.30">
    <property type="entry name" value="GAD-like domain"/>
    <property type="match status" value="1"/>
</dbReference>
<comment type="catalytic activity">
    <reaction evidence="7">
        <text>tRNA(Asx) + L-aspartate + ATP = L-aspartyl-tRNA(Asx) + AMP + diphosphate</text>
        <dbReference type="Rhea" id="RHEA:18349"/>
        <dbReference type="Rhea" id="RHEA-COMP:9710"/>
        <dbReference type="Rhea" id="RHEA-COMP:9711"/>
        <dbReference type="ChEBI" id="CHEBI:29991"/>
        <dbReference type="ChEBI" id="CHEBI:30616"/>
        <dbReference type="ChEBI" id="CHEBI:33019"/>
        <dbReference type="ChEBI" id="CHEBI:78442"/>
        <dbReference type="ChEBI" id="CHEBI:78516"/>
        <dbReference type="ChEBI" id="CHEBI:456215"/>
        <dbReference type="EC" id="6.1.1.23"/>
    </reaction>
</comment>
<dbReference type="STRING" id="1817814.A2V81_01935"/>
<feature type="binding site" evidence="7">
    <location>
        <position position="492"/>
    </location>
    <ligand>
        <name>L-aspartate</name>
        <dbReference type="ChEBI" id="CHEBI:29991"/>
    </ligand>
</feature>
<evidence type="ECO:0000313" key="10">
    <source>
        <dbReference type="Proteomes" id="UP000177614"/>
    </source>
</evidence>
<dbReference type="InterPro" id="IPR047089">
    <property type="entry name" value="Asp-tRNA-ligase_1_N"/>
</dbReference>
<name>A0A1F4XL11_9BACT</name>
<keyword evidence="6 7" id="KW-0030">Aminoacyl-tRNA synthetase</keyword>
<evidence type="ECO:0000256" key="2">
    <source>
        <dbReference type="ARBA" id="ARBA00022598"/>
    </source>
</evidence>
<dbReference type="InterPro" id="IPR012340">
    <property type="entry name" value="NA-bd_OB-fold"/>
</dbReference>
<dbReference type="EC" id="6.1.1.23" evidence="7"/>
<keyword evidence="3 7" id="KW-0547">Nucleotide-binding</keyword>
<dbReference type="Pfam" id="PF01336">
    <property type="entry name" value="tRNA_anti-codon"/>
    <property type="match status" value="1"/>
</dbReference>
<evidence type="ECO:0000256" key="5">
    <source>
        <dbReference type="ARBA" id="ARBA00022917"/>
    </source>
</evidence>
<dbReference type="Gene3D" id="2.40.50.140">
    <property type="entry name" value="Nucleic acid-binding proteins"/>
    <property type="match status" value="1"/>
</dbReference>
<dbReference type="NCBIfam" id="NF001750">
    <property type="entry name" value="PRK00476.1"/>
    <property type="match status" value="1"/>
</dbReference>
<keyword evidence="7" id="KW-0963">Cytoplasm</keyword>
<feature type="binding site" evidence="7">
    <location>
        <begin position="537"/>
        <end position="540"/>
    </location>
    <ligand>
        <name>ATP</name>
        <dbReference type="ChEBI" id="CHEBI:30616"/>
    </ligand>
</feature>
<feature type="binding site" evidence="7">
    <location>
        <position position="175"/>
    </location>
    <ligand>
        <name>L-aspartate</name>
        <dbReference type="ChEBI" id="CHEBI:29991"/>
    </ligand>
</feature>
<dbReference type="HAMAP" id="MF_00044">
    <property type="entry name" value="Asp_tRNA_synth_type1"/>
    <property type="match status" value="1"/>
</dbReference>
<feature type="binding site" evidence="7">
    <location>
        <begin position="221"/>
        <end position="223"/>
    </location>
    <ligand>
        <name>ATP</name>
        <dbReference type="ChEBI" id="CHEBI:30616"/>
    </ligand>
</feature>